<dbReference type="Proteomes" id="UP000824145">
    <property type="component" value="Unassembled WGS sequence"/>
</dbReference>
<evidence type="ECO:0000256" key="5">
    <source>
        <dbReference type="HAMAP-Rule" id="MF_00374"/>
    </source>
</evidence>
<evidence type="ECO:0000256" key="1">
    <source>
        <dbReference type="ARBA" id="ARBA00009254"/>
    </source>
</evidence>
<evidence type="ECO:0000256" key="4">
    <source>
        <dbReference type="ARBA" id="ARBA00035204"/>
    </source>
</evidence>
<dbReference type="PANTHER" id="PTHR10916:SF0">
    <property type="entry name" value="LARGE RIBOSOMAL SUBUNIT PROTEIN UL29C"/>
    <property type="match status" value="1"/>
</dbReference>
<dbReference type="HAMAP" id="MF_00374">
    <property type="entry name" value="Ribosomal_uL29"/>
    <property type="match status" value="1"/>
</dbReference>
<dbReference type="PANTHER" id="PTHR10916">
    <property type="entry name" value="60S RIBOSOMAL PROTEIN L35/50S RIBOSOMAL PROTEIN L29"/>
    <property type="match status" value="1"/>
</dbReference>
<dbReference type="InterPro" id="IPR001854">
    <property type="entry name" value="Ribosomal_uL29"/>
</dbReference>
<dbReference type="GO" id="GO:0022625">
    <property type="term" value="C:cytosolic large ribosomal subunit"/>
    <property type="evidence" value="ECO:0007669"/>
    <property type="project" value="TreeGrafter"/>
</dbReference>
<dbReference type="AlphaFoldDB" id="A0A9D1MNC7"/>
<dbReference type="CDD" id="cd00427">
    <property type="entry name" value="Ribosomal_L29_HIP"/>
    <property type="match status" value="1"/>
</dbReference>
<dbReference type="GO" id="GO:0006412">
    <property type="term" value="P:translation"/>
    <property type="evidence" value="ECO:0007669"/>
    <property type="project" value="UniProtKB-UniRule"/>
</dbReference>
<evidence type="ECO:0000256" key="3">
    <source>
        <dbReference type="ARBA" id="ARBA00023274"/>
    </source>
</evidence>
<dbReference type="InterPro" id="IPR050063">
    <property type="entry name" value="Ribosomal_protein_uL29"/>
</dbReference>
<keyword evidence="3 5" id="KW-0687">Ribonucleoprotein</keyword>
<dbReference type="GO" id="GO:0003735">
    <property type="term" value="F:structural constituent of ribosome"/>
    <property type="evidence" value="ECO:0007669"/>
    <property type="project" value="InterPro"/>
</dbReference>
<proteinExistence type="inferred from homology"/>
<organism evidence="6 7">
    <name type="scientific">Candidatus Caccalectryoclostridium excrementigallinarum</name>
    <dbReference type="NCBI Taxonomy" id="2840710"/>
    <lineage>
        <taxon>Bacteria</taxon>
        <taxon>Bacillati</taxon>
        <taxon>Bacillota</taxon>
        <taxon>Clostridia</taxon>
        <taxon>Christensenellales</taxon>
        <taxon>Christensenellaceae</taxon>
        <taxon>Christensenellaceae incertae sedis</taxon>
        <taxon>Candidatus Caccalectryoclostridium</taxon>
    </lineage>
</organism>
<dbReference type="SUPFAM" id="SSF46561">
    <property type="entry name" value="Ribosomal protein L29 (L29p)"/>
    <property type="match status" value="1"/>
</dbReference>
<dbReference type="NCBIfam" id="TIGR00012">
    <property type="entry name" value="L29"/>
    <property type="match status" value="1"/>
</dbReference>
<keyword evidence="2 5" id="KW-0689">Ribosomal protein</keyword>
<evidence type="ECO:0000313" key="6">
    <source>
        <dbReference type="EMBL" id="HIU63164.1"/>
    </source>
</evidence>
<reference evidence="6" key="2">
    <citation type="journal article" date="2021" name="PeerJ">
        <title>Extensive microbial diversity within the chicken gut microbiome revealed by metagenomics and culture.</title>
        <authorList>
            <person name="Gilroy R."/>
            <person name="Ravi A."/>
            <person name="Getino M."/>
            <person name="Pursley I."/>
            <person name="Horton D.L."/>
            <person name="Alikhan N.F."/>
            <person name="Baker D."/>
            <person name="Gharbi K."/>
            <person name="Hall N."/>
            <person name="Watson M."/>
            <person name="Adriaenssens E.M."/>
            <person name="Foster-Nyarko E."/>
            <person name="Jarju S."/>
            <person name="Secka A."/>
            <person name="Antonio M."/>
            <person name="Oren A."/>
            <person name="Chaudhuri R.R."/>
            <person name="La Ragione R."/>
            <person name="Hildebrand F."/>
            <person name="Pallen M.J."/>
        </authorList>
    </citation>
    <scope>NUCLEOTIDE SEQUENCE</scope>
    <source>
        <strain evidence="6">9366</strain>
    </source>
</reference>
<evidence type="ECO:0000313" key="7">
    <source>
        <dbReference type="Proteomes" id="UP000824145"/>
    </source>
</evidence>
<dbReference type="FunFam" id="1.10.287.310:FF:000001">
    <property type="entry name" value="50S ribosomal protein L29"/>
    <property type="match status" value="1"/>
</dbReference>
<protein>
    <recommendedName>
        <fullName evidence="4 5">Large ribosomal subunit protein uL29</fullName>
    </recommendedName>
</protein>
<sequence length="78" mass="8898">MKASNYFQMSTAELQVQYNSLKEKLFNLRFQHKAGQLESGKELTKCKKDIARVLTVLRQRELGISAEPVKATKKAKKA</sequence>
<evidence type="ECO:0000256" key="2">
    <source>
        <dbReference type="ARBA" id="ARBA00022980"/>
    </source>
</evidence>
<comment type="similarity">
    <text evidence="1 5">Belongs to the universal ribosomal protein uL29 family.</text>
</comment>
<name>A0A9D1MNC7_9FIRM</name>
<reference evidence="6" key="1">
    <citation type="submission" date="2020-10" db="EMBL/GenBank/DDBJ databases">
        <authorList>
            <person name="Gilroy R."/>
        </authorList>
    </citation>
    <scope>NUCLEOTIDE SEQUENCE</scope>
    <source>
        <strain evidence="6">9366</strain>
    </source>
</reference>
<dbReference type="Gene3D" id="1.10.287.310">
    <property type="match status" value="1"/>
</dbReference>
<accession>A0A9D1MNC7</accession>
<dbReference type="Pfam" id="PF00831">
    <property type="entry name" value="Ribosomal_L29"/>
    <property type="match status" value="1"/>
</dbReference>
<dbReference type="InterPro" id="IPR036049">
    <property type="entry name" value="Ribosomal_uL29_sf"/>
</dbReference>
<gene>
    <name evidence="5 6" type="primary">rpmC</name>
    <name evidence="6" type="ORF">IAB07_05315</name>
</gene>
<comment type="caution">
    <text evidence="6">The sequence shown here is derived from an EMBL/GenBank/DDBJ whole genome shotgun (WGS) entry which is preliminary data.</text>
</comment>
<dbReference type="EMBL" id="DVNJ01000030">
    <property type="protein sequence ID" value="HIU63164.1"/>
    <property type="molecule type" value="Genomic_DNA"/>
</dbReference>